<proteinExistence type="inferred from homology"/>
<dbReference type="EMBL" id="BSYO01000019">
    <property type="protein sequence ID" value="GMH18425.1"/>
    <property type="molecule type" value="Genomic_DNA"/>
</dbReference>
<dbReference type="InterPro" id="IPR013094">
    <property type="entry name" value="AB_hydrolase_3"/>
</dbReference>
<dbReference type="SUPFAM" id="SSF53474">
    <property type="entry name" value="alpha/beta-Hydrolases"/>
    <property type="match status" value="1"/>
</dbReference>
<keyword evidence="4" id="KW-1185">Reference proteome</keyword>
<evidence type="ECO:0000313" key="4">
    <source>
        <dbReference type="Proteomes" id="UP001279734"/>
    </source>
</evidence>
<dbReference type="Pfam" id="PF07859">
    <property type="entry name" value="Abhydrolase_3"/>
    <property type="match status" value="1"/>
</dbReference>
<accession>A0AAD3SV32</accession>
<dbReference type="Gene3D" id="3.40.50.1820">
    <property type="entry name" value="alpha/beta hydrolase"/>
    <property type="match status" value="1"/>
</dbReference>
<dbReference type="PANTHER" id="PTHR23024:SF135">
    <property type="entry name" value="CELL DEATH ASSOCIATED PROTEIN"/>
    <property type="match status" value="1"/>
</dbReference>
<comment type="caution">
    <text evidence="3">The sequence shown here is derived from an EMBL/GenBank/DDBJ whole genome shotgun (WGS) entry which is preliminary data.</text>
</comment>
<sequence>MAQEKKIAEEVSGWLRVFENGSVDRTWRGPQEVKFMTDRVTPHDEFINGVSTRDLIIEPNSGLRVRVYLPEKGPQEEEEGASNTKLPLILHFHGGGFCVTQADWYMYYPVYSELARRTPAIVISVYLRLAPEHRLPAAIDDGHLSLLWLSSLARAGPREPTPIARADFKRVILMGDSSGGNLVHEVAARVGRSDLGPLKLSGAIQIHPGFVRAERSRSELEQPESPFLTLDMVDKLLSLALPVGSTKDHPITWPVGPAAPPLRELNLPPMLLCVAEKDLMRDTQMEYYEAMKVAGKDVELFVNGGMTHGFYLNKIDVEVDHRTKLEAERLFQEIVDFINRH</sequence>
<protein>
    <recommendedName>
        <fullName evidence="2">Alpha/beta hydrolase fold-3 domain-containing protein</fullName>
    </recommendedName>
</protein>
<dbReference type="Proteomes" id="UP001279734">
    <property type="component" value="Unassembled WGS sequence"/>
</dbReference>
<comment type="similarity">
    <text evidence="1">Belongs to the 'GDXG' lipolytic enzyme family.</text>
</comment>
<dbReference type="InterPro" id="IPR050466">
    <property type="entry name" value="Carboxylest/Gibb_receptor"/>
</dbReference>
<evidence type="ECO:0000313" key="3">
    <source>
        <dbReference type="EMBL" id="GMH18425.1"/>
    </source>
</evidence>
<feature type="domain" description="Alpha/beta hydrolase fold-3" evidence="2">
    <location>
        <begin position="89"/>
        <end position="311"/>
    </location>
</feature>
<dbReference type="InterPro" id="IPR029058">
    <property type="entry name" value="AB_hydrolase_fold"/>
</dbReference>
<name>A0AAD3SV32_NEPGR</name>
<reference evidence="3" key="1">
    <citation type="submission" date="2023-05" db="EMBL/GenBank/DDBJ databases">
        <title>Nepenthes gracilis genome sequencing.</title>
        <authorList>
            <person name="Fukushima K."/>
        </authorList>
    </citation>
    <scope>NUCLEOTIDE SEQUENCE</scope>
    <source>
        <strain evidence="3">SING2019-196</strain>
    </source>
</reference>
<organism evidence="3 4">
    <name type="scientific">Nepenthes gracilis</name>
    <name type="common">Slender pitcher plant</name>
    <dbReference type="NCBI Taxonomy" id="150966"/>
    <lineage>
        <taxon>Eukaryota</taxon>
        <taxon>Viridiplantae</taxon>
        <taxon>Streptophyta</taxon>
        <taxon>Embryophyta</taxon>
        <taxon>Tracheophyta</taxon>
        <taxon>Spermatophyta</taxon>
        <taxon>Magnoliopsida</taxon>
        <taxon>eudicotyledons</taxon>
        <taxon>Gunneridae</taxon>
        <taxon>Pentapetalae</taxon>
        <taxon>Caryophyllales</taxon>
        <taxon>Nepenthaceae</taxon>
        <taxon>Nepenthes</taxon>
    </lineage>
</organism>
<dbReference type="PANTHER" id="PTHR23024">
    <property type="entry name" value="ARYLACETAMIDE DEACETYLASE"/>
    <property type="match status" value="1"/>
</dbReference>
<evidence type="ECO:0000259" key="2">
    <source>
        <dbReference type="Pfam" id="PF07859"/>
    </source>
</evidence>
<dbReference type="GO" id="GO:0016787">
    <property type="term" value="F:hydrolase activity"/>
    <property type="evidence" value="ECO:0007669"/>
    <property type="project" value="InterPro"/>
</dbReference>
<dbReference type="AlphaFoldDB" id="A0AAD3SV32"/>
<gene>
    <name evidence="3" type="ORF">Nepgr_020266</name>
</gene>
<evidence type="ECO:0000256" key="1">
    <source>
        <dbReference type="ARBA" id="ARBA00010515"/>
    </source>
</evidence>